<name>A0ABQ5N233_9CLOT</name>
<dbReference type="Gene3D" id="3.40.50.2300">
    <property type="match status" value="2"/>
</dbReference>
<dbReference type="PANTHER" id="PTHR43208:SF1">
    <property type="entry name" value="ABC TRANSPORTER SUBSTRATE-BINDING PROTEIN"/>
    <property type="match status" value="1"/>
</dbReference>
<dbReference type="InterPro" id="IPR052910">
    <property type="entry name" value="ABC-Purine-Binding"/>
</dbReference>
<dbReference type="InterPro" id="IPR003760">
    <property type="entry name" value="PnrA-like"/>
</dbReference>
<sequence>MKENSGREFFEQARKLGLKEYNKNISRGEIGYLTSLEGIVKNTEIVSHVDLGLIEIPLKKIIGTYTHLRSLSFAKNFMPIIEAGTEFEKKWSALCEAHLDEGIKHSIKVYEYMNFFYVIEGNKRVSVLKFFDAYSISAKVTRLIPKKDEANKDIRIYYEFLEFNKITGLNSIWFSSEGSFKTLLHYLDQLDPNISDFHDKYKYFEVYIYNSFRDIYLNAGGDELPITTGDAFLEYIKIYGLPHKINSDDLSSSMKEFIKELAALNNSKEIDILTSPLENSQNRMLSTLTSLVIPKKKLRVAFAYARKIESSGWTYAHELGRRHIEKVLRDQVSTTYVENVPEDERAYDVFEILAESGYDIIFTTSPIYFNATLKCSLEYPHVKFFNCSGANPYTHVSNYYGRTYEPRFLTGIIAGAMTQRNILGYVGTSVNPEVISSINAFALGAKMVNPYAKVKVAWTNEWNSRIKFNDAGNKLIKLGADIICNRTLDVPHPVSTDYGVYSMLCSIDKKRGVPDKYLATPIWNWGIFYEKILRNILNDTFKTIVDMFSSNSQLINFWWGIDTGVVDIFYSDEEVPKDTQKLVNLLKTMIITGAYHPFTGPILDQQGNIRISPNESASHEEILSMNWFVDNVIVEDYNNQ</sequence>
<organism evidence="3 4">
    <name type="scientific">Clostridium omnivorum</name>
    <dbReference type="NCBI Taxonomy" id="1604902"/>
    <lineage>
        <taxon>Bacteria</taxon>
        <taxon>Bacillati</taxon>
        <taxon>Bacillota</taxon>
        <taxon>Clostridia</taxon>
        <taxon>Eubacteriales</taxon>
        <taxon>Clostridiaceae</taxon>
        <taxon>Clostridium</taxon>
    </lineage>
</organism>
<dbReference type="Proteomes" id="UP001208567">
    <property type="component" value="Unassembled WGS sequence"/>
</dbReference>
<keyword evidence="4" id="KW-1185">Reference proteome</keyword>
<protein>
    <recommendedName>
        <fullName evidence="2">ABC transporter substrate-binding protein PnrA-like domain-containing protein</fullName>
    </recommendedName>
</protein>
<feature type="domain" description="ABC transporter substrate-binding protein PnrA-like" evidence="2">
    <location>
        <begin position="298"/>
        <end position="585"/>
    </location>
</feature>
<dbReference type="EMBL" id="BRXR01000001">
    <property type="protein sequence ID" value="GLC29239.1"/>
    <property type="molecule type" value="Genomic_DNA"/>
</dbReference>
<dbReference type="Pfam" id="PF02608">
    <property type="entry name" value="Bmp"/>
    <property type="match status" value="1"/>
</dbReference>
<evidence type="ECO:0000313" key="4">
    <source>
        <dbReference type="Proteomes" id="UP001208567"/>
    </source>
</evidence>
<comment type="caution">
    <text evidence="3">The sequence shown here is derived from an EMBL/GenBank/DDBJ whole genome shotgun (WGS) entry which is preliminary data.</text>
</comment>
<keyword evidence="1" id="KW-0732">Signal</keyword>
<proteinExistence type="predicted"/>
<evidence type="ECO:0000259" key="2">
    <source>
        <dbReference type="Pfam" id="PF02608"/>
    </source>
</evidence>
<accession>A0ABQ5N233</accession>
<evidence type="ECO:0000313" key="3">
    <source>
        <dbReference type="EMBL" id="GLC29239.1"/>
    </source>
</evidence>
<reference evidence="3 4" key="1">
    <citation type="journal article" date="2024" name="Int. J. Syst. Evol. Microbiol.">
        <title>Clostridium omnivorum sp. nov., isolated from anoxic soil under the treatment of reductive soil disinfestation.</title>
        <authorList>
            <person name="Ueki A."/>
            <person name="Tonouchi A."/>
            <person name="Kaku N."/>
            <person name="Honma S."/>
            <person name="Ueki K."/>
        </authorList>
    </citation>
    <scope>NUCLEOTIDE SEQUENCE [LARGE SCALE GENOMIC DNA]</scope>
    <source>
        <strain evidence="3 4">E14</strain>
    </source>
</reference>
<evidence type="ECO:0000256" key="1">
    <source>
        <dbReference type="ARBA" id="ARBA00022729"/>
    </source>
</evidence>
<gene>
    <name evidence="3" type="ORF">bsdE14_06490</name>
</gene>
<dbReference type="CDD" id="cd19963">
    <property type="entry name" value="PBP1_BMP-like"/>
    <property type="match status" value="1"/>
</dbReference>
<dbReference type="RefSeq" id="WP_264848525.1">
    <property type="nucleotide sequence ID" value="NZ_BRXR01000001.1"/>
</dbReference>
<dbReference type="PANTHER" id="PTHR43208">
    <property type="entry name" value="ABC TRANSPORTER SUBSTRATE-BINDING PROTEIN"/>
    <property type="match status" value="1"/>
</dbReference>